<dbReference type="PANTHER" id="PTHR30154">
    <property type="entry name" value="LEUCINE-RESPONSIVE REGULATORY PROTEIN"/>
    <property type="match status" value="1"/>
</dbReference>
<keyword evidence="1" id="KW-0805">Transcription regulation</keyword>
<dbReference type="EMBL" id="CP016808">
    <property type="protein sequence ID" value="ANY66156.1"/>
    <property type="molecule type" value="Genomic_DNA"/>
</dbReference>
<dbReference type="AlphaFoldDB" id="A0A1B2DEM9"/>
<dbReference type="RefSeq" id="WP_099517525.1">
    <property type="nucleotide sequence ID" value="NZ_CP016808.1"/>
</dbReference>
<evidence type="ECO:0000259" key="4">
    <source>
        <dbReference type="PROSITE" id="PS50956"/>
    </source>
</evidence>
<dbReference type="Gene3D" id="1.10.10.10">
    <property type="entry name" value="Winged helix-like DNA-binding domain superfamily/Winged helix DNA-binding domain"/>
    <property type="match status" value="1"/>
</dbReference>
<keyword evidence="2" id="KW-0238">DNA-binding</keyword>
<accession>A0A1B2DEM9</accession>
<reference evidence="5" key="1">
    <citation type="submission" date="2016-08" db="EMBL/GenBank/DDBJ databases">
        <title>Complete Genome Seqeunce of Paenibacillus sp. BIHB 4019 from tea rhizoplane.</title>
        <authorList>
            <person name="Thakur R."/>
            <person name="Swarnkar M.K."/>
            <person name="Gulati A."/>
        </authorList>
    </citation>
    <scope>NUCLEOTIDE SEQUENCE [LARGE SCALE GENOMIC DNA]</scope>
    <source>
        <strain evidence="5">BIHB4019</strain>
    </source>
</reference>
<sequence>MLDHTDKRIIEELSKNGRISMKELGQLVHLTGQAAANRVSRLEEEGFIEGYTIRLNQEKAGLPVHAFIQIFMHGLYHAPYIAFVQQQAAIIHHYKTGGDSCYMMECRFPSNAALDQFLTELNEHANYRLTIVINQTL</sequence>
<dbReference type="PRINTS" id="PR00033">
    <property type="entry name" value="HTHASNC"/>
</dbReference>
<proteinExistence type="predicted"/>
<dbReference type="GO" id="GO:0043200">
    <property type="term" value="P:response to amino acid"/>
    <property type="evidence" value="ECO:0007669"/>
    <property type="project" value="TreeGrafter"/>
</dbReference>
<evidence type="ECO:0000256" key="2">
    <source>
        <dbReference type="ARBA" id="ARBA00023125"/>
    </source>
</evidence>
<dbReference type="SMART" id="SM00344">
    <property type="entry name" value="HTH_ASNC"/>
    <property type="match status" value="1"/>
</dbReference>
<dbReference type="Pfam" id="PF13412">
    <property type="entry name" value="HTH_24"/>
    <property type="match status" value="1"/>
</dbReference>
<dbReference type="GO" id="GO:0043565">
    <property type="term" value="F:sequence-specific DNA binding"/>
    <property type="evidence" value="ECO:0007669"/>
    <property type="project" value="InterPro"/>
</dbReference>
<feature type="domain" description="HTH asnC-type" evidence="4">
    <location>
        <begin position="2"/>
        <end position="63"/>
    </location>
</feature>
<dbReference type="InterPro" id="IPR019888">
    <property type="entry name" value="Tscrpt_reg_AsnC-like"/>
</dbReference>
<dbReference type="InterPro" id="IPR036388">
    <property type="entry name" value="WH-like_DNA-bd_sf"/>
</dbReference>
<dbReference type="Pfam" id="PF01037">
    <property type="entry name" value="AsnC_trans_reg"/>
    <property type="match status" value="1"/>
</dbReference>
<dbReference type="InterPro" id="IPR000485">
    <property type="entry name" value="AsnC-type_HTH_dom"/>
</dbReference>
<name>A0A1B2DEM9_9BACL</name>
<dbReference type="GO" id="GO:0005829">
    <property type="term" value="C:cytosol"/>
    <property type="evidence" value="ECO:0007669"/>
    <property type="project" value="TreeGrafter"/>
</dbReference>
<evidence type="ECO:0000256" key="1">
    <source>
        <dbReference type="ARBA" id="ARBA00023015"/>
    </source>
</evidence>
<dbReference type="InterPro" id="IPR036390">
    <property type="entry name" value="WH_DNA-bd_sf"/>
</dbReference>
<dbReference type="SUPFAM" id="SSF54909">
    <property type="entry name" value="Dimeric alpha+beta barrel"/>
    <property type="match status" value="1"/>
</dbReference>
<keyword evidence="3" id="KW-0804">Transcription</keyword>
<dbReference type="InterPro" id="IPR019887">
    <property type="entry name" value="Tscrpt_reg_AsnC/Lrp_C"/>
</dbReference>
<dbReference type="Gene3D" id="3.30.70.920">
    <property type="match status" value="1"/>
</dbReference>
<dbReference type="InterPro" id="IPR011008">
    <property type="entry name" value="Dimeric_a/b-barrel"/>
</dbReference>
<protein>
    <submittedName>
        <fullName evidence="5">Transcriptional regulator</fullName>
    </submittedName>
</protein>
<evidence type="ECO:0000313" key="5">
    <source>
        <dbReference type="EMBL" id="ANY66156.1"/>
    </source>
</evidence>
<evidence type="ECO:0000256" key="3">
    <source>
        <dbReference type="ARBA" id="ARBA00023163"/>
    </source>
</evidence>
<dbReference type="PROSITE" id="PS50956">
    <property type="entry name" value="HTH_ASNC_2"/>
    <property type="match status" value="1"/>
</dbReference>
<organism evidence="5">
    <name type="scientific">Paenibacillus sp. BIHB 4019</name>
    <dbReference type="NCBI Taxonomy" id="1870819"/>
    <lineage>
        <taxon>Bacteria</taxon>
        <taxon>Bacillati</taxon>
        <taxon>Bacillota</taxon>
        <taxon>Bacilli</taxon>
        <taxon>Bacillales</taxon>
        <taxon>Paenibacillaceae</taxon>
        <taxon>Paenibacillus</taxon>
    </lineage>
</organism>
<dbReference type="SUPFAM" id="SSF46785">
    <property type="entry name" value="Winged helix' DNA-binding domain"/>
    <property type="match status" value="1"/>
</dbReference>
<gene>
    <name evidence="5" type="ORF">BBD42_06540</name>
</gene>
<dbReference type="PANTHER" id="PTHR30154:SF55">
    <property type="entry name" value="HTH-TYPE TRANSCRIPTIONAL REGULATOR LRPB"/>
    <property type="match status" value="1"/>
</dbReference>